<keyword evidence="3" id="KW-0540">Nuclease</keyword>
<dbReference type="Pfam" id="PF11867">
    <property type="entry name" value="T1RH-like_C"/>
    <property type="match status" value="1"/>
</dbReference>
<evidence type="ECO:0000256" key="1">
    <source>
        <dbReference type="ARBA" id="ARBA00022747"/>
    </source>
</evidence>
<organism evidence="3 4">
    <name type="scientific">candidate division WWE3 bacterium CG_4_9_14_3_um_filter_43_9</name>
    <dbReference type="NCBI Taxonomy" id="1975082"/>
    <lineage>
        <taxon>Bacteria</taxon>
        <taxon>Katanobacteria</taxon>
    </lineage>
</organism>
<dbReference type="Proteomes" id="UP000230538">
    <property type="component" value="Unassembled WGS sequence"/>
</dbReference>
<evidence type="ECO:0000313" key="3">
    <source>
        <dbReference type="EMBL" id="PJA37611.1"/>
    </source>
</evidence>
<proteinExistence type="predicted"/>
<dbReference type="GO" id="GO:0009307">
    <property type="term" value="P:DNA restriction-modification system"/>
    <property type="evidence" value="ECO:0007669"/>
    <property type="project" value="UniProtKB-KW"/>
</dbReference>
<gene>
    <name evidence="3" type="ORF">CO181_02810</name>
</gene>
<dbReference type="GO" id="GO:0004519">
    <property type="term" value="F:endonuclease activity"/>
    <property type="evidence" value="ECO:0007669"/>
    <property type="project" value="UniProtKB-KW"/>
</dbReference>
<dbReference type="EMBL" id="PFXB01000079">
    <property type="protein sequence ID" value="PJA37611.1"/>
    <property type="molecule type" value="Genomic_DNA"/>
</dbReference>
<keyword evidence="3" id="KW-0255">Endonuclease</keyword>
<dbReference type="InterPro" id="IPR021810">
    <property type="entry name" value="T1RH-like_C"/>
</dbReference>
<evidence type="ECO:0000259" key="2">
    <source>
        <dbReference type="Pfam" id="PF11867"/>
    </source>
</evidence>
<feature type="non-terminal residue" evidence="3">
    <location>
        <position position="1"/>
    </location>
</feature>
<protein>
    <submittedName>
        <fullName evidence="3">Type I restriction endonuclease subunit R</fullName>
    </submittedName>
</protein>
<dbReference type="PANTHER" id="PTHR30195:SF15">
    <property type="entry name" value="TYPE I RESTRICTION ENZYME HINDI ENDONUCLEASE SUBUNIT"/>
    <property type="match status" value="1"/>
</dbReference>
<accession>A0A2M7WX82</accession>
<name>A0A2M7WX82_UNCKA</name>
<feature type="domain" description="Type I restriction enzyme HindI endonuclease subunit-like C-terminal" evidence="2">
    <location>
        <begin position="1"/>
        <end position="157"/>
    </location>
</feature>
<reference evidence="4" key="1">
    <citation type="submission" date="2017-09" db="EMBL/GenBank/DDBJ databases">
        <title>Depth-based differentiation of microbial function through sediment-hosted aquifers and enrichment of novel symbionts in the deep terrestrial subsurface.</title>
        <authorList>
            <person name="Probst A.J."/>
            <person name="Ladd B."/>
            <person name="Jarett J.K."/>
            <person name="Geller-Mcgrath D.E."/>
            <person name="Sieber C.M.K."/>
            <person name="Emerson J.B."/>
            <person name="Anantharaman K."/>
            <person name="Thomas B.C."/>
            <person name="Malmstrom R."/>
            <person name="Stieglmeier M."/>
            <person name="Klingl A."/>
            <person name="Woyke T."/>
            <person name="Ryan C.M."/>
            <person name="Banfield J.F."/>
        </authorList>
    </citation>
    <scope>NUCLEOTIDE SEQUENCE [LARGE SCALE GENOMIC DNA]</scope>
</reference>
<keyword evidence="1" id="KW-0680">Restriction system</keyword>
<dbReference type="PANTHER" id="PTHR30195">
    <property type="entry name" value="TYPE I SITE-SPECIFIC DEOXYRIBONUCLEASE PROTEIN SUBUNIT M AND R"/>
    <property type="match status" value="1"/>
</dbReference>
<dbReference type="AlphaFoldDB" id="A0A2M7WX82"/>
<evidence type="ECO:0000313" key="4">
    <source>
        <dbReference type="Proteomes" id="UP000230538"/>
    </source>
</evidence>
<comment type="caution">
    <text evidence="3">The sequence shown here is derived from an EMBL/GenBank/DDBJ whole genome shotgun (WGS) entry which is preliminary data.</text>
</comment>
<sequence length="163" mass="18978">LLRKLLNDEIKSMMRRNLVKSRSFADMLEKTILKYQNRTIEAAQVILELLELAKKMKMEKEEGKKLGLSEDEIAFYDALCVNESAIAELGDKTLKQMARELVEMLRKNTTIDWTIKENVQARLRVYVKKLLRKYHYPPDKQESATQTVLEQANLLCKDWSGGN</sequence>
<dbReference type="InterPro" id="IPR051268">
    <property type="entry name" value="Type-I_R_enzyme_R_subunit"/>
</dbReference>
<keyword evidence="3" id="KW-0378">Hydrolase</keyword>